<evidence type="ECO:0000256" key="8">
    <source>
        <dbReference type="RuleBase" id="RU079119"/>
    </source>
</evidence>
<dbReference type="InterPro" id="IPR039859">
    <property type="entry name" value="PFA4/ZDH16/20/ERF2-like"/>
</dbReference>
<evidence type="ECO:0000313" key="12">
    <source>
        <dbReference type="Proteomes" id="UP000525078"/>
    </source>
</evidence>
<comment type="similarity">
    <text evidence="2 8">Belongs to the DHHC palmitoyltransferase family.</text>
</comment>
<organism evidence="10 12">
    <name type="scientific">Cannabis sativa</name>
    <name type="common">Hemp</name>
    <name type="synonym">Marijuana</name>
    <dbReference type="NCBI Taxonomy" id="3483"/>
    <lineage>
        <taxon>Eukaryota</taxon>
        <taxon>Viridiplantae</taxon>
        <taxon>Streptophyta</taxon>
        <taxon>Embryophyta</taxon>
        <taxon>Tracheophyta</taxon>
        <taxon>Spermatophyta</taxon>
        <taxon>Magnoliopsida</taxon>
        <taxon>eudicotyledons</taxon>
        <taxon>Gunneridae</taxon>
        <taxon>Pentapetalae</taxon>
        <taxon>rosids</taxon>
        <taxon>fabids</taxon>
        <taxon>Rosales</taxon>
        <taxon>Cannabaceae</taxon>
        <taxon>Cannabis</taxon>
    </lineage>
</organism>
<dbReference type="AlphaFoldDB" id="A0A7J6ELU0"/>
<evidence type="ECO:0000256" key="1">
    <source>
        <dbReference type="ARBA" id="ARBA00004127"/>
    </source>
</evidence>
<feature type="transmembrane region" description="Helical" evidence="8">
    <location>
        <begin position="18"/>
        <end position="43"/>
    </location>
</feature>
<accession>A0A7J6ELU0</accession>
<dbReference type="GO" id="GO:0005783">
    <property type="term" value="C:endoplasmic reticulum"/>
    <property type="evidence" value="ECO:0007669"/>
    <property type="project" value="TreeGrafter"/>
</dbReference>
<evidence type="ECO:0000256" key="6">
    <source>
        <dbReference type="ARBA" id="ARBA00023136"/>
    </source>
</evidence>
<comment type="caution">
    <text evidence="10">The sequence shown here is derived from an EMBL/GenBank/DDBJ whole genome shotgun (WGS) entry which is preliminary data.</text>
</comment>
<evidence type="ECO:0000256" key="7">
    <source>
        <dbReference type="ARBA" id="ARBA00023315"/>
    </source>
</evidence>
<dbReference type="Proteomes" id="UP000583929">
    <property type="component" value="Unassembled WGS sequence"/>
</dbReference>
<evidence type="ECO:0000256" key="5">
    <source>
        <dbReference type="ARBA" id="ARBA00022989"/>
    </source>
</evidence>
<keyword evidence="7 8" id="KW-0012">Acyltransferase</keyword>
<feature type="transmembrane region" description="Helical" evidence="8">
    <location>
        <begin position="208"/>
        <end position="227"/>
    </location>
</feature>
<dbReference type="GO" id="GO:0006612">
    <property type="term" value="P:protein targeting to membrane"/>
    <property type="evidence" value="ECO:0007669"/>
    <property type="project" value="TreeGrafter"/>
</dbReference>
<sequence length="329" mass="37504">MLQLQNQRRRENLAWPSLIARCFVSCNMVLLTYFALSLVTRFFSNSSSLLLQLSLSALVLLLVMGLGGWFRRLLGIHASAPAFVFFNILFIWCFYVFIIRKGVSLFMDILFNGEVAMLIFGLCSMLKSDPGVVRHVPSFSDKPTEGSVDELNNLDEDLELLASGLSHESAEDSILERRVRYCRNCTAYIKGFDHHCPAFGNCIGQKNYLVFMALLLGFIVTEASFLACSSDYTISRIHSSEASLSERLAVSLRIFAILQLVWKVPFLTWHAYCICFNIRTDEWINWNKYPEFQLIIQHQPGNGCTEVWFTNPYDKGILHNVKEFLSSKG</sequence>
<reference evidence="12 13" key="1">
    <citation type="journal article" date="2020" name="bioRxiv">
        <title>Sequence and annotation of 42 cannabis genomes reveals extensive copy number variation in cannabinoid synthesis and pathogen resistance genes.</title>
        <authorList>
            <person name="Mckernan K.J."/>
            <person name="Helbert Y."/>
            <person name="Kane L.T."/>
            <person name="Ebling H."/>
            <person name="Zhang L."/>
            <person name="Liu B."/>
            <person name="Eaton Z."/>
            <person name="Mclaughlin S."/>
            <person name="Kingan S."/>
            <person name="Baybayan P."/>
            <person name="Concepcion G."/>
            <person name="Jordan M."/>
            <person name="Riva A."/>
            <person name="Barbazuk W."/>
            <person name="Harkins T."/>
        </authorList>
    </citation>
    <scope>NUCLEOTIDE SEQUENCE [LARGE SCALE GENOMIC DNA]</scope>
    <source>
        <strain evidence="12 13">cv. Jamaican Lion 4</strain>
        <strain evidence="11">Father</strain>
        <strain evidence="10">Mother</strain>
        <tissue evidence="10">Leaf</tissue>
    </source>
</reference>
<keyword evidence="13" id="KW-1185">Reference proteome</keyword>
<dbReference type="EMBL" id="JAATIP010000222">
    <property type="protein sequence ID" value="KAF4358689.1"/>
    <property type="molecule type" value="Genomic_DNA"/>
</dbReference>
<feature type="transmembrane region" description="Helical" evidence="8">
    <location>
        <begin position="82"/>
        <end position="99"/>
    </location>
</feature>
<dbReference type="GO" id="GO:0019706">
    <property type="term" value="F:protein-cysteine S-palmitoyltransferase activity"/>
    <property type="evidence" value="ECO:0007669"/>
    <property type="project" value="UniProtKB-EC"/>
</dbReference>
<keyword evidence="5 8" id="KW-1133">Transmembrane helix</keyword>
<gene>
    <name evidence="10" type="ORF">F8388_005629</name>
    <name evidence="11" type="ORF">G4B88_003617</name>
</gene>
<evidence type="ECO:0000256" key="2">
    <source>
        <dbReference type="ARBA" id="ARBA00008574"/>
    </source>
</evidence>
<dbReference type="PROSITE" id="PS50216">
    <property type="entry name" value="DHHC"/>
    <property type="match status" value="1"/>
</dbReference>
<dbReference type="PANTHER" id="PTHR22883">
    <property type="entry name" value="ZINC FINGER DHHC DOMAIN CONTAINING PROTEIN"/>
    <property type="match status" value="1"/>
</dbReference>
<evidence type="ECO:0000256" key="4">
    <source>
        <dbReference type="ARBA" id="ARBA00022692"/>
    </source>
</evidence>
<dbReference type="EC" id="2.3.1.225" evidence="8"/>
<dbReference type="Proteomes" id="UP000525078">
    <property type="component" value="Unassembled WGS sequence"/>
</dbReference>
<dbReference type="Pfam" id="PF01529">
    <property type="entry name" value="DHHC"/>
    <property type="match status" value="1"/>
</dbReference>
<feature type="transmembrane region" description="Helical" evidence="8">
    <location>
        <begin position="105"/>
        <end position="126"/>
    </location>
</feature>
<keyword evidence="3 8" id="KW-0808">Transferase</keyword>
<comment type="catalytic activity">
    <reaction evidence="8">
        <text>L-cysteinyl-[protein] + hexadecanoyl-CoA = S-hexadecanoyl-L-cysteinyl-[protein] + CoA</text>
        <dbReference type="Rhea" id="RHEA:36683"/>
        <dbReference type="Rhea" id="RHEA-COMP:10131"/>
        <dbReference type="Rhea" id="RHEA-COMP:11032"/>
        <dbReference type="ChEBI" id="CHEBI:29950"/>
        <dbReference type="ChEBI" id="CHEBI:57287"/>
        <dbReference type="ChEBI" id="CHEBI:57379"/>
        <dbReference type="ChEBI" id="CHEBI:74151"/>
        <dbReference type="EC" id="2.3.1.225"/>
    </reaction>
</comment>
<evidence type="ECO:0000313" key="10">
    <source>
        <dbReference type="EMBL" id="KAF4358689.1"/>
    </source>
</evidence>
<evidence type="ECO:0000259" key="9">
    <source>
        <dbReference type="Pfam" id="PF01529"/>
    </source>
</evidence>
<keyword evidence="4 8" id="KW-0812">Transmembrane</keyword>
<dbReference type="InterPro" id="IPR001594">
    <property type="entry name" value="Palmitoyltrfase_DHHC"/>
</dbReference>
<evidence type="ECO:0000256" key="3">
    <source>
        <dbReference type="ARBA" id="ARBA00022679"/>
    </source>
</evidence>
<comment type="subcellular location">
    <subcellularLocation>
        <location evidence="1">Endomembrane system</location>
        <topology evidence="1">Multi-pass membrane protein</topology>
    </subcellularLocation>
</comment>
<feature type="transmembrane region" description="Helical" evidence="8">
    <location>
        <begin position="49"/>
        <end position="70"/>
    </location>
</feature>
<name>A0A7J6ELU0_CANSA</name>
<protein>
    <recommendedName>
        <fullName evidence="8">S-acyltransferase</fullName>
        <ecNumber evidence="8">2.3.1.225</ecNumber>
    </recommendedName>
    <alternativeName>
        <fullName evidence="8">Palmitoyltransferase</fullName>
    </alternativeName>
</protein>
<feature type="domain" description="Palmitoyltransferase DHHC" evidence="9">
    <location>
        <begin position="175"/>
        <end position="286"/>
    </location>
</feature>
<proteinExistence type="inferred from homology"/>
<comment type="domain">
    <text evidence="8">The DHHC domain is required for palmitoyltransferase activity.</text>
</comment>
<dbReference type="PANTHER" id="PTHR22883:SF127">
    <property type="entry name" value="ZDHHC-TYPE PALMITOYLTRANSFERASE 3-RELATED"/>
    <property type="match status" value="1"/>
</dbReference>
<dbReference type="EMBL" id="JAATIQ010000228">
    <property type="protein sequence ID" value="KAF4368744.1"/>
    <property type="molecule type" value="Genomic_DNA"/>
</dbReference>
<evidence type="ECO:0000313" key="11">
    <source>
        <dbReference type="EMBL" id="KAF4368744.1"/>
    </source>
</evidence>
<evidence type="ECO:0000313" key="13">
    <source>
        <dbReference type="Proteomes" id="UP000583929"/>
    </source>
</evidence>
<dbReference type="GO" id="GO:0005794">
    <property type="term" value="C:Golgi apparatus"/>
    <property type="evidence" value="ECO:0007669"/>
    <property type="project" value="TreeGrafter"/>
</dbReference>
<keyword evidence="6 8" id="KW-0472">Membrane</keyword>